<proteinExistence type="inferred from homology"/>
<dbReference type="Proteomes" id="UP000321361">
    <property type="component" value="Unassembled WGS sequence"/>
</dbReference>
<evidence type="ECO:0000256" key="1">
    <source>
        <dbReference type="ARBA" id="ARBA00022490"/>
    </source>
</evidence>
<evidence type="ECO:0000256" key="2">
    <source>
        <dbReference type="HAMAP-Rule" id="MF_01126"/>
    </source>
</evidence>
<dbReference type="OrthoDB" id="2990788at2"/>
<dbReference type="RefSeq" id="WP_067481272.1">
    <property type="nucleotide sequence ID" value="NZ_BJUG01000012.1"/>
</dbReference>
<evidence type="ECO:0000313" key="5">
    <source>
        <dbReference type="Proteomes" id="UP000078516"/>
    </source>
</evidence>
<evidence type="ECO:0000313" key="4">
    <source>
        <dbReference type="EMBL" id="OAQ57172.1"/>
    </source>
</evidence>
<name>A0A179EVJ2_ENTTH</name>
<keyword evidence="5" id="KW-1185">Reference proteome</keyword>
<gene>
    <name evidence="4" type="ORF">A6E74_02040</name>
    <name evidence="3" type="ORF">ETH01_20830</name>
</gene>
<comment type="similarity">
    <text evidence="2">Belongs to the UPF0298 family.</text>
</comment>
<reference evidence="3 6" key="2">
    <citation type="submission" date="2019-07" db="EMBL/GenBank/DDBJ databases">
        <title>Whole genome shotgun sequence of Enterococcus thailandicus NBRC 101867.</title>
        <authorList>
            <person name="Hosoyama A."/>
            <person name="Uohara A."/>
            <person name="Ohji S."/>
            <person name="Ichikawa N."/>
        </authorList>
    </citation>
    <scope>NUCLEOTIDE SEQUENCE [LARGE SCALE GENOMIC DNA]</scope>
    <source>
        <strain evidence="3 6">NBRC 101867</strain>
    </source>
</reference>
<reference evidence="4 5" key="1">
    <citation type="submission" date="2016-04" db="EMBL/GenBank/DDBJ databases">
        <title>Draft genome of an Enterococcus thailandicus strain isolated from bovine feces.</title>
        <authorList>
            <person name="Beukers A.G."/>
            <person name="Zaheer R."/>
            <person name="Goji N."/>
            <person name="Cook S.R."/>
            <person name="Amoako K."/>
            <person name="Chaves A.V."/>
            <person name="Ward M.P."/>
            <person name="Mcallister T.A."/>
        </authorList>
    </citation>
    <scope>NUCLEOTIDE SEQUENCE [LARGE SCALE GENOMIC DNA]</scope>
    <source>
        <strain evidence="4 5">F0711D 46</strain>
    </source>
</reference>
<comment type="caution">
    <text evidence="4">The sequence shown here is derived from an EMBL/GenBank/DDBJ whole genome shotgun (WGS) entry which is preliminary data.</text>
</comment>
<evidence type="ECO:0000313" key="6">
    <source>
        <dbReference type="Proteomes" id="UP000321361"/>
    </source>
</evidence>
<dbReference type="AlphaFoldDB" id="A0A179EVJ2"/>
<dbReference type="KEGG" id="eth:CK496_07640"/>
<dbReference type="InterPro" id="IPR016979">
    <property type="entry name" value="DUF2129"/>
</dbReference>
<dbReference type="GO" id="GO:0005737">
    <property type="term" value="C:cytoplasm"/>
    <property type="evidence" value="ECO:0007669"/>
    <property type="project" value="UniProtKB-SubCell"/>
</dbReference>
<evidence type="ECO:0000313" key="3">
    <source>
        <dbReference type="EMBL" id="GEK37796.1"/>
    </source>
</evidence>
<dbReference type="Pfam" id="PF09902">
    <property type="entry name" value="DUF2129"/>
    <property type="match status" value="1"/>
</dbReference>
<keyword evidence="1 2" id="KW-0963">Cytoplasm</keyword>
<dbReference type="Proteomes" id="UP000078516">
    <property type="component" value="Unassembled WGS sequence"/>
</dbReference>
<organism evidence="4 5">
    <name type="scientific">Enterococcus thailandicus</name>
    <dbReference type="NCBI Taxonomy" id="417368"/>
    <lineage>
        <taxon>Bacteria</taxon>
        <taxon>Bacillati</taxon>
        <taxon>Bacillota</taxon>
        <taxon>Bacilli</taxon>
        <taxon>Lactobacillales</taxon>
        <taxon>Enterococcaceae</taxon>
        <taxon>Enterococcus</taxon>
    </lineage>
</organism>
<accession>A0A179EVJ2</accession>
<sequence>MQVDKTNFEITKRRGIIVWVYSLKQLKNLKKFGLLHYVSRRMKYVVLYLNEETFEQTQERIQKLHFVRRVEPSYRPDIEMNFAEKIGSKDAIKDDGFEIEELSTEIRLAENI</sequence>
<protein>
    <recommendedName>
        <fullName evidence="2">UPF0298 protein A6E74_02040</fullName>
    </recommendedName>
</protein>
<dbReference type="EMBL" id="LWMN01000001">
    <property type="protein sequence ID" value="OAQ57172.1"/>
    <property type="molecule type" value="Genomic_DNA"/>
</dbReference>
<dbReference type="HAMAP" id="MF_01126">
    <property type="entry name" value="UPF0298"/>
    <property type="match status" value="1"/>
</dbReference>
<comment type="subcellular location">
    <subcellularLocation>
        <location evidence="2">Cytoplasm</location>
    </subcellularLocation>
</comment>
<dbReference type="EMBL" id="BJUG01000012">
    <property type="protein sequence ID" value="GEK37796.1"/>
    <property type="molecule type" value="Genomic_DNA"/>
</dbReference>
<dbReference type="GeneID" id="77487510"/>